<dbReference type="SUPFAM" id="SSF53955">
    <property type="entry name" value="Lysozyme-like"/>
    <property type="match status" value="1"/>
</dbReference>
<dbReference type="PANTHER" id="PTHR32282">
    <property type="entry name" value="BINDING PROTEIN TRANSPEPTIDASE, PUTATIVE-RELATED"/>
    <property type="match status" value="1"/>
</dbReference>
<evidence type="ECO:0000256" key="5">
    <source>
        <dbReference type="ARBA" id="ARBA00022801"/>
    </source>
</evidence>
<keyword evidence="5" id="KW-0378">Hydrolase</keyword>
<dbReference type="InterPro" id="IPR036950">
    <property type="entry name" value="PBP_transglycosylase"/>
</dbReference>
<organism evidence="11 12">
    <name type="scientific">Cellulomonas edaphi</name>
    <dbReference type="NCBI Taxonomy" id="3053468"/>
    <lineage>
        <taxon>Bacteria</taxon>
        <taxon>Bacillati</taxon>
        <taxon>Actinomycetota</taxon>
        <taxon>Actinomycetes</taxon>
        <taxon>Micrococcales</taxon>
        <taxon>Cellulomonadaceae</taxon>
        <taxon>Cellulomonas</taxon>
    </lineage>
</organism>
<keyword evidence="1" id="KW-0121">Carboxypeptidase</keyword>
<comment type="catalytic activity">
    <reaction evidence="7">
        <text>Preferential cleavage: (Ac)2-L-Lys-D-Ala-|-D-Ala. Also transpeptidation of peptidyl-alanyl moieties that are N-acyl substituents of D-alanine.</text>
        <dbReference type="EC" id="3.4.16.4"/>
    </reaction>
</comment>
<evidence type="ECO:0000259" key="10">
    <source>
        <dbReference type="PROSITE" id="PS51178"/>
    </source>
</evidence>
<dbReference type="PROSITE" id="PS51178">
    <property type="entry name" value="PASTA"/>
    <property type="match status" value="1"/>
</dbReference>
<dbReference type="Gene3D" id="1.10.3810.10">
    <property type="entry name" value="Biosynthetic peptidoglycan transglycosylase-like"/>
    <property type="match status" value="1"/>
</dbReference>
<feature type="compositionally biased region" description="Polar residues" evidence="9">
    <location>
        <begin position="757"/>
        <end position="771"/>
    </location>
</feature>
<accession>A0ABT7S2E7</accession>
<dbReference type="Pfam" id="PF03793">
    <property type="entry name" value="PASTA"/>
    <property type="match status" value="1"/>
</dbReference>
<evidence type="ECO:0000256" key="7">
    <source>
        <dbReference type="ARBA" id="ARBA00034000"/>
    </source>
</evidence>
<evidence type="ECO:0000313" key="12">
    <source>
        <dbReference type="Proteomes" id="UP001321453"/>
    </source>
</evidence>
<dbReference type="InterPro" id="IPR001460">
    <property type="entry name" value="PCN-bd_Tpept"/>
</dbReference>
<comment type="caution">
    <text evidence="11">The sequence shown here is derived from an EMBL/GenBank/DDBJ whole genome shotgun (WGS) entry which is preliminary data.</text>
</comment>
<dbReference type="Gene3D" id="3.30.10.20">
    <property type="match status" value="1"/>
</dbReference>
<comment type="catalytic activity">
    <reaction evidence="8">
        <text>[GlcNAc-(1-&gt;4)-Mur2Ac(oyl-L-Ala-gamma-D-Glu-L-Lys-D-Ala-D-Ala)](n)-di-trans,octa-cis-undecaprenyl diphosphate + beta-D-GlcNAc-(1-&gt;4)-Mur2Ac(oyl-L-Ala-gamma-D-Glu-L-Lys-D-Ala-D-Ala)-di-trans,octa-cis-undecaprenyl diphosphate = [GlcNAc-(1-&gt;4)-Mur2Ac(oyl-L-Ala-gamma-D-Glu-L-Lys-D-Ala-D-Ala)](n+1)-di-trans,octa-cis-undecaprenyl diphosphate + di-trans,octa-cis-undecaprenyl diphosphate + H(+)</text>
        <dbReference type="Rhea" id="RHEA:23708"/>
        <dbReference type="Rhea" id="RHEA-COMP:9602"/>
        <dbReference type="Rhea" id="RHEA-COMP:9603"/>
        <dbReference type="ChEBI" id="CHEBI:15378"/>
        <dbReference type="ChEBI" id="CHEBI:58405"/>
        <dbReference type="ChEBI" id="CHEBI:60033"/>
        <dbReference type="ChEBI" id="CHEBI:78435"/>
        <dbReference type="EC" id="2.4.99.28"/>
    </reaction>
</comment>
<dbReference type="InterPro" id="IPR012338">
    <property type="entry name" value="Beta-lactam/transpept-like"/>
</dbReference>
<evidence type="ECO:0000256" key="2">
    <source>
        <dbReference type="ARBA" id="ARBA00022670"/>
    </source>
</evidence>
<evidence type="ECO:0000256" key="8">
    <source>
        <dbReference type="ARBA" id="ARBA00049902"/>
    </source>
</evidence>
<keyword evidence="12" id="KW-1185">Reference proteome</keyword>
<feature type="region of interest" description="Disordered" evidence="9">
    <location>
        <begin position="745"/>
        <end position="818"/>
    </location>
</feature>
<keyword evidence="4" id="KW-0808">Transferase</keyword>
<evidence type="ECO:0000256" key="3">
    <source>
        <dbReference type="ARBA" id="ARBA00022676"/>
    </source>
</evidence>
<dbReference type="Pfam" id="PF00905">
    <property type="entry name" value="Transpeptidase"/>
    <property type="match status" value="1"/>
</dbReference>
<dbReference type="RefSeq" id="WP_289444171.1">
    <property type="nucleotide sequence ID" value="NZ_JAUCGR010000001.1"/>
</dbReference>
<evidence type="ECO:0000256" key="4">
    <source>
        <dbReference type="ARBA" id="ARBA00022679"/>
    </source>
</evidence>
<dbReference type="InterPro" id="IPR001264">
    <property type="entry name" value="Glyco_trans_51"/>
</dbReference>
<dbReference type="Gene3D" id="3.40.710.10">
    <property type="entry name" value="DD-peptidase/beta-lactamase superfamily"/>
    <property type="match status" value="1"/>
</dbReference>
<keyword evidence="6" id="KW-0511">Multifunctional enzyme</keyword>
<name>A0ABT7S2E7_9CELL</name>
<dbReference type="SUPFAM" id="SSF56601">
    <property type="entry name" value="beta-lactamase/transpeptidase-like"/>
    <property type="match status" value="1"/>
</dbReference>
<dbReference type="Proteomes" id="UP001321453">
    <property type="component" value="Unassembled WGS sequence"/>
</dbReference>
<dbReference type="SMART" id="SM00740">
    <property type="entry name" value="PASTA"/>
    <property type="match status" value="1"/>
</dbReference>
<evidence type="ECO:0000256" key="9">
    <source>
        <dbReference type="SAM" id="MobiDB-lite"/>
    </source>
</evidence>
<dbReference type="Pfam" id="PF00912">
    <property type="entry name" value="Transgly"/>
    <property type="match status" value="1"/>
</dbReference>
<dbReference type="PANTHER" id="PTHR32282:SF33">
    <property type="entry name" value="PEPTIDOGLYCAN GLYCOSYLTRANSFERASE"/>
    <property type="match status" value="1"/>
</dbReference>
<keyword evidence="2" id="KW-0645">Protease</keyword>
<feature type="domain" description="PASTA" evidence="10">
    <location>
        <begin position="713"/>
        <end position="777"/>
    </location>
</feature>
<dbReference type="InterPro" id="IPR050396">
    <property type="entry name" value="Glycosyltr_51/Transpeptidase"/>
</dbReference>
<proteinExistence type="predicted"/>
<dbReference type="EMBL" id="JAUCGR010000001">
    <property type="protein sequence ID" value="MDM7829785.1"/>
    <property type="molecule type" value="Genomic_DNA"/>
</dbReference>
<evidence type="ECO:0000256" key="6">
    <source>
        <dbReference type="ARBA" id="ARBA00023268"/>
    </source>
</evidence>
<gene>
    <name evidence="11" type="ORF">QRT05_00420</name>
</gene>
<keyword evidence="3" id="KW-0328">Glycosyltransferase</keyword>
<protein>
    <submittedName>
        <fullName evidence="11">Penicillin-binding protein</fullName>
    </submittedName>
</protein>
<dbReference type="CDD" id="cd06577">
    <property type="entry name" value="PASTA_pknB"/>
    <property type="match status" value="1"/>
</dbReference>
<dbReference type="InterPro" id="IPR005543">
    <property type="entry name" value="PASTA_dom"/>
</dbReference>
<reference evidence="11 12" key="1">
    <citation type="submission" date="2023-06" db="EMBL/GenBank/DDBJ databases">
        <title>Cellulomonas sp. MW9 Whole genome sequence.</title>
        <authorList>
            <person name="Park S."/>
        </authorList>
    </citation>
    <scope>NUCLEOTIDE SEQUENCE [LARGE SCALE GENOMIC DNA]</scope>
    <source>
        <strain evidence="11 12">MW9</strain>
    </source>
</reference>
<evidence type="ECO:0000256" key="1">
    <source>
        <dbReference type="ARBA" id="ARBA00022645"/>
    </source>
</evidence>
<sequence length="818" mass="86752">MPNPARARGRKVNAGQALALLLSFVLVAAVGGVLAAGLVLPGAAVANGVADITTDAFDELPTELEEGALPQKSSILAADGTVIATFYDQNRVVVPLKDIAPSLRDAVVATEDKRFYEHAGIDPAGMLRAAVRNQLGSAKEGASTLTQQYVKNVLIEAALNKDTEAERQAALKEARNDEGSDGYARKLREAKLAISLEKKLSKDEILERYLNIAQFGVSVYGVEAAAQHYFSKPAKDLTYLESATIAGITRSPSAWDPTRYPKESQNRRDTVLKLMEQQNYITPAEYEKGVATPLKDTLKVQEPKLGCMSAGEAIRGSGFFCDYVTKIIRNNKAFGKTQDDRLAKLYRGGLTIKTTLLPSEQKAADKQVKKGVPTKNKYGLGSSIVVVEPGTGKITAMAQNRTYNSTSEHGKTETAVNWNTDNKYGAASGFATGSTFKPFTLLEWLREGHSLYENVDARKLTLPMSGFNAPCTNLAPGDYTFNNSEGGSLRFMSVLDATKNSVNSAYLRMASEVDLCKVFEGAEKLGVHLGSADGGQVPVLPSNVIGSASVAPLSMAGAFAAFASGGIYCTPVAIASVTDAQGKKLPVPDADCHRAIEKKYADAINFALSHVWEGTAASVGKPTYAAAGKTGTTSGNENTWFLGYTPERAAAVWVGYPNASFKRVMDITLNGQFISRMYGSTVAAPTWKRTMDAIMKGKDDPGFDAAGNDEIYGKRVYVPYVVGRAQGDAEAILRGAGFRVNVDSQQVASDKPKGTVAEQTPSGSAPENSVITLRISDGSKVAPPDSGNDNKGGNDGGDKGGDTSKPGPGKGGGKGRRG</sequence>
<dbReference type="InterPro" id="IPR023346">
    <property type="entry name" value="Lysozyme-like_dom_sf"/>
</dbReference>
<evidence type="ECO:0000313" key="11">
    <source>
        <dbReference type="EMBL" id="MDM7829785.1"/>
    </source>
</evidence>